<keyword evidence="2" id="KW-1185">Reference proteome</keyword>
<organism evidence="1 2">
    <name type="scientific">Actinoallomurus vinaceus</name>
    <dbReference type="NCBI Taxonomy" id="1080074"/>
    <lineage>
        <taxon>Bacteria</taxon>
        <taxon>Bacillati</taxon>
        <taxon>Actinomycetota</taxon>
        <taxon>Actinomycetes</taxon>
        <taxon>Streptosporangiales</taxon>
        <taxon>Thermomonosporaceae</taxon>
        <taxon>Actinoallomurus</taxon>
    </lineage>
</organism>
<name>A0ABP8U2W1_9ACTN</name>
<evidence type="ECO:0000313" key="1">
    <source>
        <dbReference type="EMBL" id="GAA4621039.1"/>
    </source>
</evidence>
<gene>
    <name evidence="1" type="ORF">GCM10023196_007350</name>
</gene>
<evidence type="ECO:0000313" key="2">
    <source>
        <dbReference type="Proteomes" id="UP001501442"/>
    </source>
</evidence>
<reference evidence="2" key="1">
    <citation type="journal article" date="2019" name="Int. J. Syst. Evol. Microbiol.">
        <title>The Global Catalogue of Microorganisms (GCM) 10K type strain sequencing project: providing services to taxonomists for standard genome sequencing and annotation.</title>
        <authorList>
            <consortium name="The Broad Institute Genomics Platform"/>
            <consortium name="The Broad Institute Genome Sequencing Center for Infectious Disease"/>
            <person name="Wu L."/>
            <person name="Ma J."/>
        </authorList>
    </citation>
    <scope>NUCLEOTIDE SEQUENCE [LARGE SCALE GENOMIC DNA]</scope>
    <source>
        <strain evidence="2">JCM 17939</strain>
    </source>
</reference>
<accession>A0ABP8U2W1</accession>
<comment type="caution">
    <text evidence="1">The sequence shown here is derived from an EMBL/GenBank/DDBJ whole genome shotgun (WGS) entry which is preliminary data.</text>
</comment>
<proteinExistence type="predicted"/>
<dbReference type="EMBL" id="BAABHK010000001">
    <property type="protein sequence ID" value="GAA4621039.1"/>
    <property type="molecule type" value="Genomic_DNA"/>
</dbReference>
<protein>
    <submittedName>
        <fullName evidence="1">Uncharacterized protein</fullName>
    </submittedName>
</protein>
<sequence length="61" mass="7149">MNPPELTPEARLMRSIDDFRRALYGRRTIGVLRIADLAHLRVLIDRYPAEAREMLDHGSFR</sequence>
<dbReference type="Proteomes" id="UP001501442">
    <property type="component" value="Unassembled WGS sequence"/>
</dbReference>